<dbReference type="Gene3D" id="1.10.260.40">
    <property type="entry name" value="lambda repressor-like DNA-binding domains"/>
    <property type="match status" value="1"/>
</dbReference>
<protein>
    <submittedName>
        <fullName evidence="5">LacI family DNA-binding transcriptional regulator</fullName>
    </submittedName>
</protein>
<evidence type="ECO:0000313" key="5">
    <source>
        <dbReference type="EMBL" id="QBO36337.1"/>
    </source>
</evidence>
<dbReference type="AlphaFoldDB" id="A0A4P6YUH0"/>
<dbReference type="Proteomes" id="UP000292886">
    <property type="component" value="Chromosome"/>
</dbReference>
<dbReference type="RefSeq" id="WP_133363414.1">
    <property type="nucleotide sequence ID" value="NZ_CP037940.1"/>
</dbReference>
<gene>
    <name evidence="5" type="ORF">EQG49_07625</name>
</gene>
<accession>A0A4P6YUH0</accession>
<dbReference type="PANTHER" id="PTHR30146">
    <property type="entry name" value="LACI-RELATED TRANSCRIPTIONAL REPRESSOR"/>
    <property type="match status" value="1"/>
</dbReference>
<reference evidence="6" key="1">
    <citation type="submission" date="2019-03" db="EMBL/GenBank/DDBJ databases">
        <title>Weissella sp. 26KH-42 Genome sequencing.</title>
        <authorList>
            <person name="Heo J."/>
            <person name="Kim S.-J."/>
            <person name="Kim J.-S."/>
            <person name="Hong S.-B."/>
            <person name="Kwon S.-W."/>
        </authorList>
    </citation>
    <scope>NUCLEOTIDE SEQUENCE [LARGE SCALE GENOMIC DNA]</scope>
    <source>
        <strain evidence="6">26KH-42</strain>
    </source>
</reference>
<dbReference type="EMBL" id="CP037940">
    <property type="protein sequence ID" value="QBO36337.1"/>
    <property type="molecule type" value="Genomic_DNA"/>
</dbReference>
<dbReference type="PANTHER" id="PTHR30146:SF109">
    <property type="entry name" value="HTH-TYPE TRANSCRIPTIONAL REGULATOR GALS"/>
    <property type="match status" value="1"/>
</dbReference>
<dbReference type="SUPFAM" id="SSF47413">
    <property type="entry name" value="lambda repressor-like DNA-binding domains"/>
    <property type="match status" value="1"/>
</dbReference>
<evidence type="ECO:0000256" key="2">
    <source>
        <dbReference type="ARBA" id="ARBA00023125"/>
    </source>
</evidence>
<dbReference type="InterPro" id="IPR028082">
    <property type="entry name" value="Peripla_BP_I"/>
</dbReference>
<dbReference type="SMART" id="SM00354">
    <property type="entry name" value="HTH_LACI"/>
    <property type="match status" value="1"/>
</dbReference>
<dbReference type="GO" id="GO:0000976">
    <property type="term" value="F:transcription cis-regulatory region binding"/>
    <property type="evidence" value="ECO:0007669"/>
    <property type="project" value="TreeGrafter"/>
</dbReference>
<evidence type="ECO:0000259" key="4">
    <source>
        <dbReference type="PROSITE" id="PS50932"/>
    </source>
</evidence>
<dbReference type="InterPro" id="IPR000843">
    <property type="entry name" value="HTH_LacI"/>
</dbReference>
<evidence type="ECO:0000256" key="1">
    <source>
        <dbReference type="ARBA" id="ARBA00023015"/>
    </source>
</evidence>
<dbReference type="PROSITE" id="PS50932">
    <property type="entry name" value="HTH_LACI_2"/>
    <property type="match status" value="1"/>
</dbReference>
<dbReference type="SUPFAM" id="SSF53822">
    <property type="entry name" value="Periplasmic binding protein-like I"/>
    <property type="match status" value="1"/>
</dbReference>
<dbReference type="PRINTS" id="PR00036">
    <property type="entry name" value="HTHLACI"/>
</dbReference>
<dbReference type="KEGG" id="wei:EQG49_07625"/>
<dbReference type="InterPro" id="IPR010982">
    <property type="entry name" value="Lambda_DNA-bd_dom_sf"/>
</dbReference>
<keyword evidence="2 5" id="KW-0238">DNA-binding</keyword>
<proteinExistence type="predicted"/>
<dbReference type="Pfam" id="PF00532">
    <property type="entry name" value="Peripla_BP_1"/>
    <property type="match status" value="1"/>
</dbReference>
<dbReference type="InterPro" id="IPR001761">
    <property type="entry name" value="Peripla_BP/Lac1_sug-bd_dom"/>
</dbReference>
<keyword evidence="6" id="KW-1185">Reference proteome</keyword>
<dbReference type="Pfam" id="PF00356">
    <property type="entry name" value="LacI"/>
    <property type="match status" value="1"/>
</dbReference>
<keyword evidence="1" id="KW-0805">Transcription regulation</keyword>
<feature type="domain" description="HTH lacI-type" evidence="4">
    <location>
        <begin position="2"/>
        <end position="56"/>
    </location>
</feature>
<dbReference type="PROSITE" id="PS00356">
    <property type="entry name" value="HTH_LACI_1"/>
    <property type="match status" value="1"/>
</dbReference>
<dbReference type="CDD" id="cd01392">
    <property type="entry name" value="HTH_LacI"/>
    <property type="match status" value="1"/>
</dbReference>
<evidence type="ECO:0000256" key="3">
    <source>
        <dbReference type="ARBA" id="ARBA00023163"/>
    </source>
</evidence>
<dbReference type="OrthoDB" id="9788209at2"/>
<name>A0A4P6YUH0_9LACO</name>
<sequence length="317" mass="35536">MVTIRDIAQQAGVSVSTASRALNDNPKISQATRTRIQEIAAKVGYQANFNAKTLTLGEANVVGVVFPVAEERSLENPFFIDVMAGINAELSEHRYVLSVAIGATTEKVLANVRAMVLQAKVKRFILLYTKEDDPVSAFLREQDVRYVVIGQPLNQETKLYVDNDNYDAGYATTELLLKEHQSIQPLFVKSEADWHYETERERGFKDATQMHDIQALVIKAETSKSDIILQYVSQHPEIDGIIATDDSLAFAMLTQWRQFYHHDISVIGFNNNQLLNQLAGEKFHTVDLHANELGLEAAKLLFAEVKTGHTNVEFTII</sequence>
<dbReference type="Gene3D" id="3.40.50.2300">
    <property type="match status" value="2"/>
</dbReference>
<keyword evidence="3" id="KW-0804">Transcription</keyword>
<organism evidence="5 6">
    <name type="scientific">Periweissella cryptocerci</name>
    <dbReference type="NCBI Taxonomy" id="2506420"/>
    <lineage>
        <taxon>Bacteria</taxon>
        <taxon>Bacillati</taxon>
        <taxon>Bacillota</taxon>
        <taxon>Bacilli</taxon>
        <taxon>Lactobacillales</taxon>
        <taxon>Lactobacillaceae</taxon>
        <taxon>Periweissella</taxon>
    </lineage>
</organism>
<evidence type="ECO:0000313" key="6">
    <source>
        <dbReference type="Proteomes" id="UP000292886"/>
    </source>
</evidence>
<dbReference type="GO" id="GO:0003700">
    <property type="term" value="F:DNA-binding transcription factor activity"/>
    <property type="evidence" value="ECO:0007669"/>
    <property type="project" value="TreeGrafter"/>
</dbReference>